<dbReference type="Pfam" id="PF00270">
    <property type="entry name" value="DEAD"/>
    <property type="match status" value="1"/>
</dbReference>
<dbReference type="GO" id="GO:0030894">
    <property type="term" value="C:replisome"/>
    <property type="evidence" value="ECO:0007669"/>
    <property type="project" value="TreeGrafter"/>
</dbReference>
<dbReference type="EMBL" id="JAAGXA010000002">
    <property type="protein sequence ID" value="NEN77590.1"/>
    <property type="molecule type" value="Genomic_DNA"/>
</dbReference>
<dbReference type="GO" id="GO:0016787">
    <property type="term" value="F:hydrolase activity"/>
    <property type="evidence" value="ECO:0007669"/>
    <property type="project" value="UniProtKB-KW"/>
</dbReference>
<dbReference type="GO" id="GO:0006281">
    <property type="term" value="P:DNA repair"/>
    <property type="evidence" value="ECO:0007669"/>
    <property type="project" value="TreeGrafter"/>
</dbReference>
<dbReference type="InterPro" id="IPR011545">
    <property type="entry name" value="DEAD/DEAH_box_helicase_dom"/>
</dbReference>
<evidence type="ECO:0000256" key="1">
    <source>
        <dbReference type="ARBA" id="ARBA00005446"/>
    </source>
</evidence>
<evidence type="ECO:0000256" key="2">
    <source>
        <dbReference type="ARBA" id="ARBA00022723"/>
    </source>
</evidence>
<evidence type="ECO:0000259" key="13">
    <source>
        <dbReference type="PROSITE" id="PS51192"/>
    </source>
</evidence>
<reference evidence="15 16" key="1">
    <citation type="journal article" date="2014" name="Int. J. Syst. Evol. Microbiol.">
        <title>Nocardioides zeae sp. nov., isolated from the stem of Zea mays.</title>
        <authorList>
            <person name="Glaeser S.P."/>
            <person name="McInroy J.A."/>
            <person name="Busse H.J."/>
            <person name="Kampfer P."/>
        </authorList>
    </citation>
    <scope>NUCLEOTIDE SEQUENCE [LARGE SCALE GENOMIC DNA]</scope>
    <source>
        <strain evidence="15 16">JCM 30728</strain>
    </source>
</reference>
<evidence type="ECO:0000256" key="6">
    <source>
        <dbReference type="ARBA" id="ARBA00022840"/>
    </source>
</evidence>
<dbReference type="Pfam" id="PF00271">
    <property type="entry name" value="Helicase_C"/>
    <property type="match status" value="1"/>
</dbReference>
<gene>
    <name evidence="15" type="ORF">G3T38_04790</name>
</gene>
<dbReference type="GO" id="GO:0005737">
    <property type="term" value="C:cytoplasm"/>
    <property type="evidence" value="ECO:0007669"/>
    <property type="project" value="TreeGrafter"/>
</dbReference>
<dbReference type="GO" id="GO:0003677">
    <property type="term" value="F:DNA binding"/>
    <property type="evidence" value="ECO:0007669"/>
    <property type="project" value="UniProtKB-KW"/>
</dbReference>
<dbReference type="InterPro" id="IPR032284">
    <property type="entry name" value="RecQ_Zn-bd"/>
</dbReference>
<evidence type="ECO:0000256" key="7">
    <source>
        <dbReference type="ARBA" id="ARBA00023125"/>
    </source>
</evidence>
<dbReference type="InterPro" id="IPR027417">
    <property type="entry name" value="P-loop_NTPase"/>
</dbReference>
<evidence type="ECO:0000259" key="14">
    <source>
        <dbReference type="PROSITE" id="PS51194"/>
    </source>
</evidence>
<evidence type="ECO:0000256" key="11">
    <source>
        <dbReference type="ARBA" id="ARBA00044535"/>
    </source>
</evidence>
<protein>
    <recommendedName>
        <fullName evidence="11">ATP-dependent DNA helicase RecQ</fullName>
        <ecNumber evidence="10">5.6.2.4</ecNumber>
    </recommendedName>
    <alternativeName>
        <fullName evidence="12">DNA 3'-5' helicase RecQ</fullName>
    </alternativeName>
</protein>
<keyword evidence="2" id="KW-0479">Metal-binding</keyword>
<keyword evidence="7" id="KW-0238">DNA-binding</keyword>
<proteinExistence type="inferred from homology"/>
<dbReference type="GO" id="GO:0043138">
    <property type="term" value="F:3'-5' DNA helicase activity"/>
    <property type="evidence" value="ECO:0007669"/>
    <property type="project" value="UniProtKB-EC"/>
</dbReference>
<dbReference type="GO" id="GO:0006310">
    <property type="term" value="P:DNA recombination"/>
    <property type="evidence" value="ECO:0007669"/>
    <property type="project" value="InterPro"/>
</dbReference>
<dbReference type="PANTHER" id="PTHR13710:SF105">
    <property type="entry name" value="ATP-DEPENDENT DNA HELICASE Q1"/>
    <property type="match status" value="1"/>
</dbReference>
<keyword evidence="6" id="KW-0067">ATP-binding</keyword>
<evidence type="ECO:0000313" key="16">
    <source>
        <dbReference type="Proteomes" id="UP000468687"/>
    </source>
</evidence>
<dbReference type="PANTHER" id="PTHR13710">
    <property type="entry name" value="DNA HELICASE RECQ FAMILY MEMBER"/>
    <property type="match status" value="1"/>
</dbReference>
<dbReference type="GO" id="GO:0009378">
    <property type="term" value="F:four-way junction helicase activity"/>
    <property type="evidence" value="ECO:0007669"/>
    <property type="project" value="TreeGrafter"/>
</dbReference>
<dbReference type="CDD" id="cd17920">
    <property type="entry name" value="DEXHc_RecQ"/>
    <property type="match status" value="1"/>
</dbReference>
<dbReference type="Proteomes" id="UP000468687">
    <property type="component" value="Unassembled WGS sequence"/>
</dbReference>
<evidence type="ECO:0000256" key="8">
    <source>
        <dbReference type="ARBA" id="ARBA00023235"/>
    </source>
</evidence>
<keyword evidence="16" id="KW-1185">Reference proteome</keyword>
<evidence type="ECO:0000256" key="10">
    <source>
        <dbReference type="ARBA" id="ARBA00034808"/>
    </source>
</evidence>
<evidence type="ECO:0000256" key="3">
    <source>
        <dbReference type="ARBA" id="ARBA00022741"/>
    </source>
</evidence>
<dbReference type="SMART" id="SM00487">
    <property type="entry name" value="DEXDc"/>
    <property type="match status" value="1"/>
</dbReference>
<organism evidence="15 16">
    <name type="scientific">Nocardioides zeae</name>
    <dbReference type="NCBI Taxonomy" id="1457234"/>
    <lineage>
        <taxon>Bacteria</taxon>
        <taxon>Bacillati</taxon>
        <taxon>Actinomycetota</taxon>
        <taxon>Actinomycetes</taxon>
        <taxon>Propionibacteriales</taxon>
        <taxon>Nocardioidaceae</taxon>
        <taxon>Nocardioides</taxon>
    </lineage>
</organism>
<dbReference type="EC" id="5.6.2.4" evidence="10"/>
<evidence type="ECO:0000256" key="5">
    <source>
        <dbReference type="ARBA" id="ARBA00022806"/>
    </source>
</evidence>
<evidence type="ECO:0000256" key="4">
    <source>
        <dbReference type="ARBA" id="ARBA00022801"/>
    </source>
</evidence>
<dbReference type="InterPro" id="IPR001650">
    <property type="entry name" value="Helicase_C-like"/>
</dbReference>
<comment type="caution">
    <text evidence="15">The sequence shown here is derived from an EMBL/GenBank/DDBJ whole genome shotgun (WGS) entry which is preliminary data.</text>
</comment>
<dbReference type="NCBIfam" id="TIGR00614">
    <property type="entry name" value="recQ_fam"/>
    <property type="match status" value="1"/>
</dbReference>
<comment type="catalytic activity">
    <reaction evidence="9">
        <text>Couples ATP hydrolysis with the unwinding of duplex DNA by translocating in the 3'-5' direction.</text>
        <dbReference type="EC" id="5.6.2.4"/>
    </reaction>
</comment>
<dbReference type="SUPFAM" id="SSF52540">
    <property type="entry name" value="P-loop containing nucleoside triphosphate hydrolases"/>
    <property type="match status" value="1"/>
</dbReference>
<dbReference type="Gene3D" id="3.40.50.300">
    <property type="entry name" value="P-loop containing nucleotide triphosphate hydrolases"/>
    <property type="match status" value="2"/>
</dbReference>
<dbReference type="Pfam" id="PF16124">
    <property type="entry name" value="RecQ_Zn_bind"/>
    <property type="match status" value="1"/>
</dbReference>
<keyword evidence="5 15" id="KW-0347">Helicase</keyword>
<evidence type="ECO:0000256" key="9">
    <source>
        <dbReference type="ARBA" id="ARBA00034617"/>
    </source>
</evidence>
<dbReference type="GO" id="GO:0043590">
    <property type="term" value="C:bacterial nucleoid"/>
    <property type="evidence" value="ECO:0007669"/>
    <property type="project" value="TreeGrafter"/>
</dbReference>
<keyword evidence="8" id="KW-0413">Isomerase</keyword>
<dbReference type="GO" id="GO:0046872">
    <property type="term" value="F:metal ion binding"/>
    <property type="evidence" value="ECO:0007669"/>
    <property type="project" value="UniProtKB-KW"/>
</dbReference>
<keyword evidence="4" id="KW-0378">Hydrolase</keyword>
<dbReference type="RefSeq" id="WP_163770924.1">
    <property type="nucleotide sequence ID" value="NZ_JAAGXA010000002.1"/>
</dbReference>
<comment type="similarity">
    <text evidence="1">Belongs to the helicase family. RecQ subfamily.</text>
</comment>
<evidence type="ECO:0000256" key="12">
    <source>
        <dbReference type="ARBA" id="ARBA00044550"/>
    </source>
</evidence>
<dbReference type="PROSITE" id="PS51192">
    <property type="entry name" value="HELICASE_ATP_BIND_1"/>
    <property type="match status" value="1"/>
</dbReference>
<dbReference type="InterPro" id="IPR004589">
    <property type="entry name" value="DNA_helicase_ATP-dep_RecQ"/>
</dbReference>
<dbReference type="InterPro" id="IPR014001">
    <property type="entry name" value="Helicase_ATP-bd"/>
</dbReference>
<evidence type="ECO:0000313" key="15">
    <source>
        <dbReference type="EMBL" id="NEN77590.1"/>
    </source>
</evidence>
<keyword evidence="3" id="KW-0547">Nucleotide-binding</keyword>
<dbReference type="AlphaFoldDB" id="A0A6P0HH45"/>
<dbReference type="GO" id="GO:0005524">
    <property type="term" value="F:ATP binding"/>
    <property type="evidence" value="ECO:0007669"/>
    <property type="project" value="UniProtKB-KW"/>
</dbReference>
<name>A0A6P0HH45_9ACTN</name>
<feature type="domain" description="Helicase C-terminal" evidence="14">
    <location>
        <begin position="225"/>
        <end position="375"/>
    </location>
</feature>
<dbReference type="PROSITE" id="PS51194">
    <property type="entry name" value="HELICASE_CTER"/>
    <property type="match status" value="1"/>
</dbReference>
<accession>A0A6P0HH45</accession>
<feature type="domain" description="Helicase ATP-binding" evidence="13">
    <location>
        <begin position="30"/>
        <end position="202"/>
    </location>
</feature>
<sequence>MSGERTGARVDEAAAAFGVEEPTPWQREAVTAVVEGRDTVVLAPTGSGKSLVYLAAARLTPGWTLVVSPLIALQRDQVAHLDGTDTRVEALDSTLGKRRRAALLDAVGRCEVDLLFLAPEQLANPAVAEALAACPPGLVAVDEAHCVSEWGHDFRPDYLRLGTLLDRLDDSEARAVRVATTATAAAPVLESLTTRLRLTDPTVVTADLARPNLALVVEQAADGDRLDARVLELAREDRGGVTLVYVRTRTHAEELATALGSTGRRSAAYHAGMRRDAREEVHRRFDADELDVLVATSAFGMGIDKPDVRRVVHAGAPASVDDYFQEIGRAGRDGEPAEVVLVHRPEDRALGRFFAAGVPRRSTVRAVLAAARRVGAAEPREVARAADVGTAAATRVLNLLELAGADADAEAVREVARERKRLEQSRVEMMLEYAGTGRCRSAWLLGYYGQAAEDCAQCDNCASGRAGDAPVVDDERRGERVVHGTFGTGVVVDADERQLTVLFEETGYKTLATGVVDDQGLLEPA</sequence>
<dbReference type="SMART" id="SM00490">
    <property type="entry name" value="HELICc"/>
    <property type="match status" value="1"/>
</dbReference>